<accession>A0ACC2SJR9</accession>
<dbReference type="Proteomes" id="UP001165960">
    <property type="component" value="Unassembled WGS sequence"/>
</dbReference>
<gene>
    <name evidence="1" type="ORF">DSO57_1009143</name>
</gene>
<evidence type="ECO:0000313" key="1">
    <source>
        <dbReference type="EMBL" id="KAJ9062590.1"/>
    </source>
</evidence>
<name>A0ACC2SJR9_9FUNG</name>
<protein>
    <submittedName>
        <fullName evidence="1">Uncharacterized protein</fullName>
    </submittedName>
</protein>
<organism evidence="1 2">
    <name type="scientific">Entomophthora muscae</name>
    <dbReference type="NCBI Taxonomy" id="34485"/>
    <lineage>
        <taxon>Eukaryota</taxon>
        <taxon>Fungi</taxon>
        <taxon>Fungi incertae sedis</taxon>
        <taxon>Zoopagomycota</taxon>
        <taxon>Entomophthoromycotina</taxon>
        <taxon>Entomophthoromycetes</taxon>
        <taxon>Entomophthorales</taxon>
        <taxon>Entomophthoraceae</taxon>
        <taxon>Entomophthora</taxon>
    </lineage>
</organism>
<comment type="caution">
    <text evidence="1">The sequence shown here is derived from an EMBL/GenBank/DDBJ whole genome shotgun (WGS) entry which is preliminary data.</text>
</comment>
<proteinExistence type="predicted"/>
<dbReference type="EMBL" id="QTSX02004999">
    <property type="protein sequence ID" value="KAJ9062590.1"/>
    <property type="molecule type" value="Genomic_DNA"/>
</dbReference>
<sequence>MSRKLFCRAFSSSKELLSMGNNSQAPTASPHSLKLYRDALLAVRNFPLPDYRQKIKYNIRELMEFYRHEKNQDNIERLVSNGQLDVDFLNTWKHFDKATLEKLFKKPKPEKREGVDS</sequence>
<reference evidence="1" key="1">
    <citation type="submission" date="2022-04" db="EMBL/GenBank/DDBJ databases">
        <title>Genome of the entomopathogenic fungus Entomophthora muscae.</title>
        <authorList>
            <person name="Elya C."/>
            <person name="Lovett B.R."/>
            <person name="Lee E."/>
            <person name="Macias A.M."/>
            <person name="Hajek A.E."/>
            <person name="De Bivort B.L."/>
            <person name="Kasson M.T."/>
            <person name="De Fine Licht H.H."/>
            <person name="Stajich J.E."/>
        </authorList>
    </citation>
    <scope>NUCLEOTIDE SEQUENCE</scope>
    <source>
        <strain evidence="1">Berkeley</strain>
    </source>
</reference>
<evidence type="ECO:0000313" key="2">
    <source>
        <dbReference type="Proteomes" id="UP001165960"/>
    </source>
</evidence>
<keyword evidence="2" id="KW-1185">Reference proteome</keyword>